<dbReference type="STRING" id="357278.IV61_GL002056"/>
<evidence type="ECO:0000313" key="2">
    <source>
        <dbReference type="Proteomes" id="UP000051176"/>
    </source>
</evidence>
<evidence type="ECO:0000313" key="1">
    <source>
        <dbReference type="EMBL" id="KRK39196.1"/>
    </source>
</evidence>
<dbReference type="eggNOG" id="ENOG50309W5">
    <property type="taxonomic scope" value="Bacteria"/>
</dbReference>
<protein>
    <submittedName>
        <fullName evidence="1">Uncharacterized protein</fullName>
    </submittedName>
</protein>
<organism evidence="1 2">
    <name type="scientific">Levilactobacillus parabrevis ATCC 53295</name>
    <dbReference type="NCBI Taxonomy" id="1267003"/>
    <lineage>
        <taxon>Bacteria</taxon>
        <taxon>Bacillati</taxon>
        <taxon>Bacillota</taxon>
        <taxon>Bacilli</taxon>
        <taxon>Lactobacillales</taxon>
        <taxon>Lactobacillaceae</taxon>
        <taxon>Levilactobacillus</taxon>
    </lineage>
</organism>
<reference evidence="1 2" key="1">
    <citation type="journal article" date="2015" name="Genome Announc.">
        <title>Expanding the biotechnology potential of lactobacilli through comparative genomics of 213 strains and associated genera.</title>
        <authorList>
            <person name="Sun Z."/>
            <person name="Harris H.M."/>
            <person name="McCann A."/>
            <person name="Guo C."/>
            <person name="Argimon S."/>
            <person name="Zhang W."/>
            <person name="Yang X."/>
            <person name="Jeffery I.B."/>
            <person name="Cooney J.C."/>
            <person name="Kagawa T.F."/>
            <person name="Liu W."/>
            <person name="Song Y."/>
            <person name="Salvetti E."/>
            <person name="Wrobel A."/>
            <person name="Rasinkangas P."/>
            <person name="Parkhill J."/>
            <person name="Rea M.C."/>
            <person name="O'Sullivan O."/>
            <person name="Ritari J."/>
            <person name="Douillard F.P."/>
            <person name="Paul Ross R."/>
            <person name="Yang R."/>
            <person name="Briner A.E."/>
            <person name="Felis G.E."/>
            <person name="de Vos W.M."/>
            <person name="Barrangou R."/>
            <person name="Klaenhammer T.R."/>
            <person name="Caufield P.W."/>
            <person name="Cui Y."/>
            <person name="Zhang H."/>
            <person name="O'Toole P.W."/>
        </authorList>
    </citation>
    <scope>NUCLEOTIDE SEQUENCE [LARGE SCALE GENOMIC DNA]</scope>
    <source>
        <strain evidence="1 2">ATCC 53295</strain>
    </source>
</reference>
<accession>A0A0R1GXU9</accession>
<dbReference type="Proteomes" id="UP000051176">
    <property type="component" value="Unassembled WGS sequence"/>
</dbReference>
<dbReference type="EMBL" id="AZCZ01000005">
    <property type="protein sequence ID" value="KRK39196.1"/>
    <property type="molecule type" value="Genomic_DNA"/>
</dbReference>
<gene>
    <name evidence="1" type="ORF">FD07_GL001819</name>
</gene>
<dbReference type="AlphaFoldDB" id="A0A0R1GXU9"/>
<dbReference type="PATRIC" id="fig|1267003.4.peg.1915"/>
<sequence>MKRQEDEHMRNEKIELTKTDWQRAQTAVFNEYDRFVKQLHVEGVDYTILLARRIVIYQDLIEEWKHQLPTLITDLEDNSQALTVFDDLANDGQSHLLKRCAKKMEAWPDYIPSQLTIWLELAEDAERE</sequence>
<keyword evidence="2" id="KW-1185">Reference proteome</keyword>
<comment type="caution">
    <text evidence="1">The sequence shown here is derived from an EMBL/GenBank/DDBJ whole genome shotgun (WGS) entry which is preliminary data.</text>
</comment>
<name>A0A0R1GXU9_9LACO</name>
<proteinExistence type="predicted"/>